<dbReference type="InterPro" id="IPR042272">
    <property type="entry name" value="ATP12_ATP_synth-F1-assembly_N"/>
</dbReference>
<name>A0A8S1HQI2_9PELO</name>
<evidence type="ECO:0000256" key="3">
    <source>
        <dbReference type="ARBA" id="ARBA00022946"/>
    </source>
</evidence>
<evidence type="ECO:0000256" key="1">
    <source>
        <dbReference type="ARBA" id="ARBA00004173"/>
    </source>
</evidence>
<keyword evidence="3" id="KW-0809">Transit peptide</keyword>
<dbReference type="SUPFAM" id="SSF160909">
    <property type="entry name" value="ATP12-like"/>
    <property type="match status" value="1"/>
</dbReference>
<comment type="similarity">
    <text evidence="2">Belongs to the ATP12 family.</text>
</comment>
<keyword evidence="7" id="KW-1185">Reference proteome</keyword>
<evidence type="ECO:0000256" key="2">
    <source>
        <dbReference type="ARBA" id="ARBA00008231"/>
    </source>
</evidence>
<reference evidence="6" key="1">
    <citation type="submission" date="2020-10" db="EMBL/GenBank/DDBJ databases">
        <authorList>
            <person name="Kikuchi T."/>
        </authorList>
    </citation>
    <scope>NUCLEOTIDE SEQUENCE</scope>
    <source>
        <strain evidence="6">NKZ352</strain>
    </source>
</reference>
<comment type="subcellular location">
    <subcellularLocation>
        <location evidence="1">Mitochondrion</location>
    </subcellularLocation>
</comment>
<evidence type="ECO:0000256" key="5">
    <source>
        <dbReference type="ARBA" id="ARBA00023186"/>
    </source>
</evidence>
<evidence type="ECO:0000313" key="7">
    <source>
        <dbReference type="Proteomes" id="UP000835052"/>
    </source>
</evidence>
<dbReference type="PANTHER" id="PTHR21013">
    <property type="entry name" value="ATP SYNTHASE MITOCHONDRIAL F1 COMPLEX ASSEMBLY FACTOR 2/ATP12 PROTEIN, MITOCHONDRIAL PRECURSOR"/>
    <property type="match status" value="1"/>
</dbReference>
<keyword evidence="5" id="KW-0143">Chaperone</keyword>
<dbReference type="AlphaFoldDB" id="A0A8S1HQI2"/>
<dbReference type="PANTHER" id="PTHR21013:SF10">
    <property type="entry name" value="ATP SYNTHASE MITOCHONDRIAL F1 COMPLEX ASSEMBLY FACTOR 2"/>
    <property type="match status" value="1"/>
</dbReference>
<dbReference type="InterPro" id="IPR023335">
    <property type="entry name" value="ATP12_ortho_dom_sf"/>
</dbReference>
<dbReference type="Gene3D" id="1.10.3580.10">
    <property type="entry name" value="ATP12 ATPase"/>
    <property type="match status" value="1"/>
</dbReference>
<sequence length="268" mass="30790">MSALGTFARRFFSAPATASALTKRKRFYKNVLVVDEKVNDKQIYKVALDNRILKTQAGQVLQLESKPLALAIAQEWASQEEFLRLGQLRLTGLAFTAQDNPLEQTTDSICKKILEYVEGDTILFWNPENEKLHRYQTELWRPLIGNINKDLNLRIKASESILDCDVVSENDRFKLDKWIRQHNFPSLIALQYATESVKSFLITYNALGFHIDAEQAVKAATLEQQTQAETWGNVEWAHDVERAELLSRLSSAALFFYYNSNRLTQKLE</sequence>
<protein>
    <recommendedName>
        <fullName evidence="8">ATP synthase mitochondrial F1 complex assembly factor 2</fullName>
    </recommendedName>
</protein>
<dbReference type="GO" id="GO:0005739">
    <property type="term" value="C:mitochondrion"/>
    <property type="evidence" value="ECO:0007669"/>
    <property type="project" value="UniProtKB-SubCell"/>
</dbReference>
<evidence type="ECO:0000313" key="6">
    <source>
        <dbReference type="EMBL" id="CAD6198091.1"/>
    </source>
</evidence>
<dbReference type="OrthoDB" id="5673at2759"/>
<keyword evidence="4" id="KW-0496">Mitochondrion</keyword>
<dbReference type="InterPro" id="IPR011419">
    <property type="entry name" value="ATP12_ATP_synth-F1-assembly"/>
</dbReference>
<proteinExistence type="inferred from homology"/>
<evidence type="ECO:0000256" key="4">
    <source>
        <dbReference type="ARBA" id="ARBA00023128"/>
    </source>
</evidence>
<gene>
    <name evidence="6" type="ORF">CAUJ_LOCUS13998</name>
</gene>
<evidence type="ECO:0008006" key="8">
    <source>
        <dbReference type="Google" id="ProtNLM"/>
    </source>
</evidence>
<dbReference type="Pfam" id="PF07542">
    <property type="entry name" value="ATP12"/>
    <property type="match status" value="1"/>
</dbReference>
<dbReference type="EMBL" id="CAJGYM010000115">
    <property type="protein sequence ID" value="CAD6198091.1"/>
    <property type="molecule type" value="Genomic_DNA"/>
</dbReference>
<organism evidence="6 7">
    <name type="scientific">Caenorhabditis auriculariae</name>
    <dbReference type="NCBI Taxonomy" id="2777116"/>
    <lineage>
        <taxon>Eukaryota</taxon>
        <taxon>Metazoa</taxon>
        <taxon>Ecdysozoa</taxon>
        <taxon>Nematoda</taxon>
        <taxon>Chromadorea</taxon>
        <taxon>Rhabditida</taxon>
        <taxon>Rhabditina</taxon>
        <taxon>Rhabditomorpha</taxon>
        <taxon>Rhabditoidea</taxon>
        <taxon>Rhabditidae</taxon>
        <taxon>Peloderinae</taxon>
        <taxon>Caenorhabditis</taxon>
    </lineage>
</organism>
<dbReference type="Gene3D" id="3.30.2180.10">
    <property type="entry name" value="ATP12-like"/>
    <property type="match status" value="1"/>
</dbReference>
<comment type="caution">
    <text evidence="6">The sequence shown here is derived from an EMBL/GenBank/DDBJ whole genome shotgun (WGS) entry which is preliminary data.</text>
</comment>
<accession>A0A8S1HQI2</accession>
<dbReference type="Proteomes" id="UP000835052">
    <property type="component" value="Unassembled WGS sequence"/>
</dbReference>
<dbReference type="GO" id="GO:0033615">
    <property type="term" value="P:mitochondrial proton-transporting ATP synthase complex assembly"/>
    <property type="evidence" value="ECO:0007669"/>
    <property type="project" value="TreeGrafter"/>
</dbReference>